<proteinExistence type="predicted"/>
<dbReference type="InterPro" id="IPR008775">
    <property type="entry name" value="Phytyl_CoA_dOase-like"/>
</dbReference>
<name>A0ABN1HRA9_9SPHN</name>
<sequence>MKQLLHEEGYARWPRTLDRAALAGLDRLFARLAADRPGVRIDAAACNDLAAVQDIRPDVEALLGRSARPVRALLFDKRDGANWALGWHQDRTIEVAERIEVPGFGPWTCKQDRLHVAPPIELLERMLTVRIHLDAVPPDNAPLRVAPGSHRLGCIAEDTIDDVVAACGVATCLADVGSVWFYATPILHGSARAASGGRRRVLQLEFAAEDLPGGLRWAAQRRLRVAEVSPKPLTL</sequence>
<evidence type="ECO:0000313" key="2">
    <source>
        <dbReference type="Proteomes" id="UP001500238"/>
    </source>
</evidence>
<dbReference type="RefSeq" id="WP_163958755.1">
    <property type="nucleotide sequence ID" value="NZ_BAAAES010000007.1"/>
</dbReference>
<organism evidence="1 2">
    <name type="scientific">Sphingomonas insulae</name>
    <dbReference type="NCBI Taxonomy" id="424800"/>
    <lineage>
        <taxon>Bacteria</taxon>
        <taxon>Pseudomonadati</taxon>
        <taxon>Pseudomonadota</taxon>
        <taxon>Alphaproteobacteria</taxon>
        <taxon>Sphingomonadales</taxon>
        <taxon>Sphingomonadaceae</taxon>
        <taxon>Sphingomonas</taxon>
    </lineage>
</organism>
<dbReference type="Pfam" id="PF05721">
    <property type="entry name" value="PhyH"/>
    <property type="match status" value="1"/>
</dbReference>
<accession>A0ABN1HRA9</accession>
<evidence type="ECO:0000313" key="1">
    <source>
        <dbReference type="EMBL" id="GAA0663639.1"/>
    </source>
</evidence>
<reference evidence="1 2" key="1">
    <citation type="journal article" date="2019" name="Int. J. Syst. Evol. Microbiol.">
        <title>The Global Catalogue of Microorganisms (GCM) 10K type strain sequencing project: providing services to taxonomists for standard genome sequencing and annotation.</title>
        <authorList>
            <consortium name="The Broad Institute Genomics Platform"/>
            <consortium name="The Broad Institute Genome Sequencing Center for Infectious Disease"/>
            <person name="Wu L."/>
            <person name="Ma J."/>
        </authorList>
    </citation>
    <scope>NUCLEOTIDE SEQUENCE [LARGE SCALE GENOMIC DNA]</scope>
    <source>
        <strain evidence="1 2">JCM 14603</strain>
    </source>
</reference>
<evidence type="ECO:0008006" key="3">
    <source>
        <dbReference type="Google" id="ProtNLM"/>
    </source>
</evidence>
<protein>
    <recommendedName>
        <fullName evidence="3">Phytanoyl-CoA dioxygenase</fullName>
    </recommendedName>
</protein>
<keyword evidence="2" id="KW-1185">Reference proteome</keyword>
<dbReference type="Gene3D" id="2.60.120.620">
    <property type="entry name" value="q2cbj1_9rhob like domain"/>
    <property type="match status" value="1"/>
</dbReference>
<comment type="caution">
    <text evidence="1">The sequence shown here is derived from an EMBL/GenBank/DDBJ whole genome shotgun (WGS) entry which is preliminary data.</text>
</comment>
<dbReference type="SUPFAM" id="SSF51197">
    <property type="entry name" value="Clavaminate synthase-like"/>
    <property type="match status" value="1"/>
</dbReference>
<dbReference type="EMBL" id="BAAAES010000007">
    <property type="protein sequence ID" value="GAA0663639.1"/>
    <property type="molecule type" value="Genomic_DNA"/>
</dbReference>
<gene>
    <name evidence="1" type="ORF">GCM10009102_11050</name>
</gene>
<dbReference type="Proteomes" id="UP001500238">
    <property type="component" value="Unassembled WGS sequence"/>
</dbReference>